<feature type="signal peptide" evidence="4">
    <location>
        <begin position="1"/>
        <end position="30"/>
    </location>
</feature>
<dbReference type="SUPFAM" id="SSF50494">
    <property type="entry name" value="Trypsin-like serine proteases"/>
    <property type="match status" value="1"/>
</dbReference>
<dbReference type="InterPro" id="IPR001940">
    <property type="entry name" value="Peptidase_S1C"/>
</dbReference>
<evidence type="ECO:0000259" key="5">
    <source>
        <dbReference type="PROSITE" id="PS50106"/>
    </source>
</evidence>
<evidence type="ECO:0000313" key="6">
    <source>
        <dbReference type="EMBL" id="SKA94546.1"/>
    </source>
</evidence>
<dbReference type="AlphaFoldDB" id="A0A1T4XYC5"/>
<accession>A0A1T4XYC5</accession>
<keyword evidence="4" id="KW-0732">Signal</keyword>
<dbReference type="Gene3D" id="2.40.10.10">
    <property type="entry name" value="Trypsin-like serine proteases"/>
    <property type="match status" value="2"/>
</dbReference>
<dbReference type="Pfam" id="PF13180">
    <property type="entry name" value="PDZ_2"/>
    <property type="match status" value="1"/>
</dbReference>
<dbReference type="Pfam" id="PF13365">
    <property type="entry name" value="Trypsin_2"/>
    <property type="match status" value="1"/>
</dbReference>
<evidence type="ECO:0000256" key="3">
    <source>
        <dbReference type="ARBA" id="ARBA00022825"/>
    </source>
</evidence>
<keyword evidence="7" id="KW-1185">Reference proteome</keyword>
<dbReference type="InterPro" id="IPR009003">
    <property type="entry name" value="Peptidase_S1_PA"/>
</dbReference>
<dbReference type="InterPro" id="IPR001478">
    <property type="entry name" value="PDZ"/>
</dbReference>
<proteinExistence type="predicted"/>
<dbReference type="GO" id="GO:0006508">
    <property type="term" value="P:proteolysis"/>
    <property type="evidence" value="ECO:0007669"/>
    <property type="project" value="UniProtKB-KW"/>
</dbReference>
<dbReference type="Proteomes" id="UP000190774">
    <property type="component" value="Unassembled WGS sequence"/>
</dbReference>
<dbReference type="GO" id="GO:0004252">
    <property type="term" value="F:serine-type endopeptidase activity"/>
    <property type="evidence" value="ECO:0007669"/>
    <property type="project" value="InterPro"/>
</dbReference>
<dbReference type="PRINTS" id="PR00834">
    <property type="entry name" value="PROTEASES2C"/>
</dbReference>
<evidence type="ECO:0000256" key="1">
    <source>
        <dbReference type="ARBA" id="ARBA00022670"/>
    </source>
</evidence>
<evidence type="ECO:0000256" key="2">
    <source>
        <dbReference type="ARBA" id="ARBA00022801"/>
    </source>
</evidence>
<dbReference type="InterPro" id="IPR041517">
    <property type="entry name" value="DEGP_PDZ"/>
</dbReference>
<dbReference type="PROSITE" id="PS50106">
    <property type="entry name" value="PDZ"/>
    <property type="match status" value="1"/>
</dbReference>
<sequence length="515" mass="56598">MVIRSPISLMKMRPLLPVLAALAYTLPTIAQDLVPETVPAASPPPESAPLIDEWESIVNIDASVLMPDYREPWNSGQPSGGSGTGFLIGKNRFLTNAHVVSNAIKLVIRTTNDPEPHPARVVFIAHDCDLAIIEAEDGTPFEKLKPLSFGGIPKLNTEVIAVGYPIGGDRISVTRGVVSRIDFRPYSHSGVDSHLAIQVDAAINPGNSGGPVIQEGKVVGVAFQGFSGRVAQNVGYIIPVPVVERFLKDVEDGHYDHYVDLAVSDFAIENSAQKKALGLNGDGVGVMIADVEPAGSAGGLLKRGDVLLSMDDNPVMNNGLIRFQGELMDMNEVVERKFAGDKLKLAYLRDGKKLEKELTLKRFDPYVRLGEQYNQRPRYIVYAGLVFQPMDKNLMDTYQIGDSAANYMFDNFLTEKLYVERPEPVLLTNILTDEVNTYITPYAQSVVDEINGVKIRSLKDVKEALAKKGDKPDFVVIKLMEKDRPLVLKRDLAETAHPRIMQTYNIPEDAYLGAE</sequence>
<dbReference type="Gene3D" id="2.30.42.10">
    <property type="match status" value="1"/>
</dbReference>
<dbReference type="Pfam" id="PF17815">
    <property type="entry name" value="PDZ_3"/>
    <property type="match status" value="1"/>
</dbReference>
<evidence type="ECO:0000256" key="4">
    <source>
        <dbReference type="SAM" id="SignalP"/>
    </source>
</evidence>
<dbReference type="PANTHER" id="PTHR45980:SF9">
    <property type="entry name" value="PROTEASE DO-LIKE 10, MITOCHONDRIAL-RELATED"/>
    <property type="match status" value="1"/>
</dbReference>
<dbReference type="SUPFAM" id="SSF50156">
    <property type="entry name" value="PDZ domain-like"/>
    <property type="match status" value="1"/>
</dbReference>
<name>A0A1T4XYC5_9BACT</name>
<organism evidence="6 7">
    <name type="scientific">Prosthecobacter debontii</name>
    <dbReference type="NCBI Taxonomy" id="48467"/>
    <lineage>
        <taxon>Bacteria</taxon>
        <taxon>Pseudomonadati</taxon>
        <taxon>Verrucomicrobiota</taxon>
        <taxon>Verrucomicrobiia</taxon>
        <taxon>Verrucomicrobiales</taxon>
        <taxon>Verrucomicrobiaceae</taxon>
        <taxon>Prosthecobacter</taxon>
    </lineage>
</organism>
<dbReference type="InterPro" id="IPR043504">
    <property type="entry name" value="Peptidase_S1_PA_chymotrypsin"/>
</dbReference>
<dbReference type="PANTHER" id="PTHR45980">
    <property type="match status" value="1"/>
</dbReference>
<evidence type="ECO:0000313" key="7">
    <source>
        <dbReference type="Proteomes" id="UP000190774"/>
    </source>
</evidence>
<reference evidence="7" key="1">
    <citation type="submission" date="2017-02" db="EMBL/GenBank/DDBJ databases">
        <authorList>
            <person name="Varghese N."/>
            <person name="Submissions S."/>
        </authorList>
    </citation>
    <scope>NUCLEOTIDE SEQUENCE [LARGE SCALE GENOMIC DNA]</scope>
    <source>
        <strain evidence="7">ATCC 700200</strain>
    </source>
</reference>
<dbReference type="EMBL" id="FUYE01000006">
    <property type="protein sequence ID" value="SKA94546.1"/>
    <property type="molecule type" value="Genomic_DNA"/>
</dbReference>
<dbReference type="STRING" id="48467.SAMN02745166_02179"/>
<feature type="chain" id="PRO_5013001698" evidence="4">
    <location>
        <begin position="31"/>
        <end position="515"/>
    </location>
</feature>
<feature type="domain" description="PDZ" evidence="5">
    <location>
        <begin position="265"/>
        <end position="317"/>
    </location>
</feature>
<dbReference type="InterPro" id="IPR046449">
    <property type="entry name" value="DEGP_PDZ_sf"/>
</dbReference>
<dbReference type="InterPro" id="IPR036034">
    <property type="entry name" value="PDZ_sf"/>
</dbReference>
<keyword evidence="3" id="KW-0720">Serine protease</keyword>
<keyword evidence="1 6" id="KW-0645">Protease</keyword>
<dbReference type="Gene3D" id="3.20.190.20">
    <property type="match status" value="1"/>
</dbReference>
<gene>
    <name evidence="6" type="ORF">SAMN02745166_02179</name>
</gene>
<keyword evidence="2" id="KW-0378">Hydrolase</keyword>
<protein>
    <submittedName>
        <fullName evidence="6">Serine protease, S1-C subfamily, contains C-terminal PDZ domain</fullName>
    </submittedName>
</protein>